<dbReference type="InterPro" id="IPR000701">
    <property type="entry name" value="SuccDH_FuR_B_TM-su"/>
</dbReference>
<feature type="transmembrane region" description="Helical" evidence="13">
    <location>
        <begin position="107"/>
        <end position="128"/>
    </location>
</feature>
<dbReference type="PIRSF" id="PIRSF000178">
    <property type="entry name" value="SDH_cyt_b560"/>
    <property type="match status" value="1"/>
</dbReference>
<dbReference type="SUPFAM" id="SSF81343">
    <property type="entry name" value="Fumarate reductase respiratory complex transmembrane subunits"/>
    <property type="match status" value="1"/>
</dbReference>
<dbReference type="EMBL" id="AP017372">
    <property type="protein sequence ID" value="BAU58324.1"/>
    <property type="molecule type" value="Genomic_DNA"/>
</dbReference>
<dbReference type="GO" id="GO:0006099">
    <property type="term" value="P:tricarboxylic acid cycle"/>
    <property type="evidence" value="ECO:0007669"/>
    <property type="project" value="InterPro"/>
</dbReference>
<keyword evidence="15" id="KW-1185">Reference proteome</keyword>
<organism evidence="14 15">
    <name type="scientific">Halorhodospira halochloris</name>
    <name type="common">Ectothiorhodospira halochloris</name>
    <dbReference type="NCBI Taxonomy" id="1052"/>
    <lineage>
        <taxon>Bacteria</taxon>
        <taxon>Pseudomonadati</taxon>
        <taxon>Pseudomonadota</taxon>
        <taxon>Gammaproteobacteria</taxon>
        <taxon>Chromatiales</taxon>
        <taxon>Ectothiorhodospiraceae</taxon>
        <taxon>Halorhodospira</taxon>
    </lineage>
</organism>
<evidence type="ECO:0000256" key="4">
    <source>
        <dbReference type="ARBA" id="ARBA00020076"/>
    </source>
</evidence>
<comment type="subcellular location">
    <subcellularLocation>
        <location evidence="2">Membrane</location>
        <topology evidence="2">Multi-pass membrane protein</topology>
    </subcellularLocation>
</comment>
<dbReference type="CDD" id="cd03499">
    <property type="entry name" value="SQR_TypeC_SdhC"/>
    <property type="match status" value="1"/>
</dbReference>
<dbReference type="GO" id="GO:0009055">
    <property type="term" value="F:electron transfer activity"/>
    <property type="evidence" value="ECO:0007669"/>
    <property type="project" value="InterPro"/>
</dbReference>
<dbReference type="RefSeq" id="WP_096409706.1">
    <property type="nucleotide sequence ID" value="NZ_AP017372.2"/>
</dbReference>
<evidence type="ECO:0000256" key="12">
    <source>
        <dbReference type="PIRSR" id="PIRSR000178-1"/>
    </source>
</evidence>
<comment type="function">
    <text evidence="1">Membrane-anchoring subunit of succinate dehydrogenase (SDH).</text>
</comment>
<evidence type="ECO:0000256" key="5">
    <source>
        <dbReference type="ARBA" id="ARBA00022617"/>
    </source>
</evidence>
<reference evidence="14" key="1">
    <citation type="submission" date="2016-02" db="EMBL/GenBank/DDBJ databases">
        <title>Halorhodospira halochloris DSM-1059 complete genome, version 2.</title>
        <authorList>
            <person name="Tsukatani Y."/>
        </authorList>
    </citation>
    <scope>NUCLEOTIDE SEQUENCE</scope>
    <source>
        <strain evidence="14">DSM 1059</strain>
    </source>
</reference>
<dbReference type="OrthoDB" id="9799441at2"/>
<evidence type="ECO:0000256" key="6">
    <source>
        <dbReference type="ARBA" id="ARBA00022692"/>
    </source>
</evidence>
<dbReference type="PROSITE" id="PS01001">
    <property type="entry name" value="SDH_CYT_2"/>
    <property type="match status" value="1"/>
</dbReference>
<name>A0A0X8XAG7_HALHR</name>
<feature type="transmembrane region" description="Helical" evidence="13">
    <location>
        <begin position="21"/>
        <end position="45"/>
    </location>
</feature>
<dbReference type="AlphaFoldDB" id="A0A0X8XAG7"/>
<evidence type="ECO:0000256" key="3">
    <source>
        <dbReference type="ARBA" id="ARBA00007244"/>
    </source>
</evidence>
<dbReference type="Proteomes" id="UP000218890">
    <property type="component" value="Chromosome"/>
</dbReference>
<dbReference type="Pfam" id="PF01127">
    <property type="entry name" value="Sdh_cyt"/>
    <property type="match status" value="1"/>
</dbReference>
<protein>
    <recommendedName>
        <fullName evidence="4">Succinate dehydrogenase cytochrome b556 subunit</fullName>
    </recommendedName>
</protein>
<evidence type="ECO:0000256" key="2">
    <source>
        <dbReference type="ARBA" id="ARBA00004141"/>
    </source>
</evidence>
<dbReference type="Gene3D" id="1.20.1300.10">
    <property type="entry name" value="Fumarate reductase/succinate dehydrogenase, transmembrane subunit"/>
    <property type="match status" value="1"/>
</dbReference>
<comment type="subunit">
    <text evidence="11">Part of an enzyme complex containing four subunits: a flavoprotein, an iron-sulfur protein, plus two membrane-anchoring proteins, SdhC and SdhD. The complex can form homotrimers.</text>
</comment>
<evidence type="ECO:0000313" key="14">
    <source>
        <dbReference type="EMBL" id="BAU58324.1"/>
    </source>
</evidence>
<keyword evidence="5 12" id="KW-0349">Heme</keyword>
<evidence type="ECO:0000256" key="13">
    <source>
        <dbReference type="SAM" id="Phobius"/>
    </source>
</evidence>
<comment type="similarity">
    <text evidence="3">Belongs to the cytochrome b560 family.</text>
</comment>
<comment type="cofactor">
    <cofactor evidence="12">
        <name>heme</name>
        <dbReference type="ChEBI" id="CHEBI:30413"/>
    </cofactor>
    <text evidence="12">The heme is bound between the two transmembrane subunits.</text>
</comment>
<evidence type="ECO:0000256" key="9">
    <source>
        <dbReference type="ARBA" id="ARBA00023004"/>
    </source>
</evidence>
<accession>A0A0X8XAG7</accession>
<dbReference type="PANTHER" id="PTHR10978">
    <property type="entry name" value="SUCCINATE DEHYDROGENASE CYTOCHROME B560 SUBUNIT"/>
    <property type="match status" value="1"/>
</dbReference>
<keyword evidence="9 12" id="KW-0408">Iron</keyword>
<keyword evidence="6 13" id="KW-0812">Transmembrane</keyword>
<gene>
    <name evidence="14" type="ORF">HH1059_16130</name>
</gene>
<dbReference type="InterPro" id="IPR014314">
    <property type="entry name" value="Succ_DH_cytb556"/>
</dbReference>
<dbReference type="GO" id="GO:0046872">
    <property type="term" value="F:metal ion binding"/>
    <property type="evidence" value="ECO:0007669"/>
    <property type="project" value="UniProtKB-KW"/>
</dbReference>
<dbReference type="InterPro" id="IPR034804">
    <property type="entry name" value="SQR/QFR_C/D"/>
</dbReference>
<sequence>MNNKDRPLSPHLFIYRPQLTSLLSIVHRGTGAALGIGAVLLVVWLMTIAAGPEAYALAKELLGSWLGQLILLGITWMSAYHFCNGIRHLVWDTGRCLEISSVYRGGWLVIVMSFVLTGVIWGIAYAGMEVG</sequence>
<dbReference type="PANTHER" id="PTHR10978:SF5">
    <property type="entry name" value="SUCCINATE DEHYDROGENASE CYTOCHROME B560 SUBUNIT, MITOCHONDRIAL"/>
    <property type="match status" value="1"/>
</dbReference>
<dbReference type="GO" id="GO:0016020">
    <property type="term" value="C:membrane"/>
    <property type="evidence" value="ECO:0007669"/>
    <property type="project" value="UniProtKB-SubCell"/>
</dbReference>
<feature type="binding site" description="axial binding residue" evidence="12">
    <location>
        <position position="81"/>
    </location>
    <ligand>
        <name>heme</name>
        <dbReference type="ChEBI" id="CHEBI:30413"/>
        <note>ligand shared with second transmembrane subunit</note>
    </ligand>
    <ligandPart>
        <name>Fe</name>
        <dbReference type="ChEBI" id="CHEBI:18248"/>
    </ligandPart>
</feature>
<dbReference type="PROSITE" id="PS01000">
    <property type="entry name" value="SDH_CYT_1"/>
    <property type="match status" value="1"/>
</dbReference>
<keyword evidence="8 13" id="KW-1133">Transmembrane helix</keyword>
<keyword evidence="7 12" id="KW-0479">Metal-binding</keyword>
<dbReference type="NCBIfam" id="TIGR02970">
    <property type="entry name" value="succ_dehyd_cytB"/>
    <property type="match status" value="1"/>
</dbReference>
<evidence type="ECO:0000256" key="10">
    <source>
        <dbReference type="ARBA" id="ARBA00023136"/>
    </source>
</evidence>
<evidence type="ECO:0000256" key="8">
    <source>
        <dbReference type="ARBA" id="ARBA00022989"/>
    </source>
</evidence>
<dbReference type="InterPro" id="IPR018495">
    <property type="entry name" value="Succ_DH_cyt_bsu_CS"/>
</dbReference>
<evidence type="ECO:0000313" key="15">
    <source>
        <dbReference type="Proteomes" id="UP000218890"/>
    </source>
</evidence>
<keyword evidence="10 13" id="KW-0472">Membrane</keyword>
<evidence type="ECO:0000256" key="7">
    <source>
        <dbReference type="ARBA" id="ARBA00022723"/>
    </source>
</evidence>
<proteinExistence type="inferred from homology"/>
<evidence type="ECO:0000256" key="11">
    <source>
        <dbReference type="ARBA" id="ARBA00025912"/>
    </source>
</evidence>
<feature type="transmembrane region" description="Helical" evidence="13">
    <location>
        <begin position="65"/>
        <end position="86"/>
    </location>
</feature>
<dbReference type="KEGG" id="hhk:HH1059_16130"/>
<evidence type="ECO:0000256" key="1">
    <source>
        <dbReference type="ARBA" id="ARBA00004050"/>
    </source>
</evidence>